<evidence type="ECO:0000256" key="1">
    <source>
        <dbReference type="SAM" id="Phobius"/>
    </source>
</evidence>
<protein>
    <submittedName>
        <fullName evidence="3">Uncharacterized protein</fullName>
    </submittedName>
</protein>
<keyword evidence="1" id="KW-1133">Transmembrane helix</keyword>
<evidence type="ECO:0000313" key="2">
    <source>
        <dbReference type="Proteomes" id="UP000887565"/>
    </source>
</evidence>
<organism evidence="2 3">
    <name type="scientific">Romanomermis culicivorax</name>
    <name type="common">Nematode worm</name>
    <dbReference type="NCBI Taxonomy" id="13658"/>
    <lineage>
        <taxon>Eukaryota</taxon>
        <taxon>Metazoa</taxon>
        <taxon>Ecdysozoa</taxon>
        <taxon>Nematoda</taxon>
        <taxon>Enoplea</taxon>
        <taxon>Dorylaimia</taxon>
        <taxon>Mermithida</taxon>
        <taxon>Mermithoidea</taxon>
        <taxon>Mermithidae</taxon>
        <taxon>Romanomermis</taxon>
    </lineage>
</organism>
<keyword evidence="1" id="KW-0812">Transmembrane</keyword>
<reference evidence="3" key="1">
    <citation type="submission" date="2022-11" db="UniProtKB">
        <authorList>
            <consortium name="WormBaseParasite"/>
        </authorList>
    </citation>
    <scope>IDENTIFICATION</scope>
</reference>
<proteinExistence type="predicted"/>
<keyword evidence="2" id="KW-1185">Reference proteome</keyword>
<sequence>MTTNLKKFGSSSYVKNLLCLGMPVASRSQKFNITPIYAFMMMMMIIILFATALGNVRRI</sequence>
<dbReference type="WBParaSite" id="nRc.2.0.1.t41684-RA">
    <property type="protein sequence ID" value="nRc.2.0.1.t41684-RA"/>
    <property type="gene ID" value="nRc.2.0.1.g41684"/>
</dbReference>
<dbReference type="AlphaFoldDB" id="A0A915KS08"/>
<feature type="transmembrane region" description="Helical" evidence="1">
    <location>
        <begin position="36"/>
        <end position="56"/>
    </location>
</feature>
<dbReference type="Proteomes" id="UP000887565">
    <property type="component" value="Unplaced"/>
</dbReference>
<keyword evidence="1" id="KW-0472">Membrane</keyword>
<evidence type="ECO:0000313" key="3">
    <source>
        <dbReference type="WBParaSite" id="nRc.2.0.1.t41684-RA"/>
    </source>
</evidence>
<accession>A0A915KS08</accession>
<name>A0A915KS08_ROMCU</name>